<dbReference type="AlphaFoldDB" id="A0AAW8TZM1"/>
<keyword evidence="1" id="KW-1133">Transmembrane helix</keyword>
<protein>
    <submittedName>
        <fullName evidence="2">SdpI family protein</fullName>
    </submittedName>
</protein>
<feature type="transmembrane region" description="Helical" evidence="1">
    <location>
        <begin position="22"/>
        <end position="41"/>
    </location>
</feature>
<keyword evidence="1" id="KW-0472">Membrane</keyword>
<keyword evidence="1" id="KW-0812">Transmembrane</keyword>
<dbReference type="EMBL" id="JARQBZ010000002">
    <property type="protein sequence ID" value="MDT2832730.1"/>
    <property type="molecule type" value="Genomic_DNA"/>
</dbReference>
<dbReference type="Pfam" id="PF13630">
    <property type="entry name" value="SdpI"/>
    <property type="match status" value="1"/>
</dbReference>
<reference evidence="2" key="1">
    <citation type="submission" date="2023-03" db="EMBL/GenBank/DDBJ databases">
        <authorList>
            <person name="Shen W."/>
            <person name="Cai J."/>
        </authorList>
    </citation>
    <scope>NUCLEOTIDE SEQUENCE</scope>
    <source>
        <strain evidence="2">P96-3</strain>
    </source>
</reference>
<dbReference type="RefSeq" id="WP_311876579.1">
    <property type="nucleotide sequence ID" value="NZ_JARQCB010000008.1"/>
</dbReference>
<evidence type="ECO:0000313" key="2">
    <source>
        <dbReference type="EMBL" id="MDT2832730.1"/>
    </source>
</evidence>
<proteinExistence type="predicted"/>
<comment type="caution">
    <text evidence="2">The sequence shown here is derived from an EMBL/GenBank/DDBJ whole genome shotgun (WGS) entry which is preliminary data.</text>
</comment>
<name>A0AAW8TZM1_9ENTE</name>
<accession>A0AAW8TZM1</accession>
<gene>
    <name evidence="2" type="ORF">P7H70_01580</name>
</gene>
<feature type="transmembrane region" description="Helical" evidence="1">
    <location>
        <begin position="95"/>
        <end position="116"/>
    </location>
</feature>
<organism evidence="2 3">
    <name type="scientific">Vagococcus carniphilus</name>
    <dbReference type="NCBI Taxonomy" id="218144"/>
    <lineage>
        <taxon>Bacteria</taxon>
        <taxon>Bacillati</taxon>
        <taxon>Bacillota</taxon>
        <taxon>Bacilli</taxon>
        <taxon>Lactobacillales</taxon>
        <taxon>Enterococcaceae</taxon>
        <taxon>Vagococcus</taxon>
    </lineage>
</organism>
<feature type="transmembrane region" description="Helical" evidence="1">
    <location>
        <begin position="70"/>
        <end position="89"/>
    </location>
</feature>
<evidence type="ECO:0000313" key="3">
    <source>
        <dbReference type="Proteomes" id="UP001268577"/>
    </source>
</evidence>
<dbReference type="InterPro" id="IPR025962">
    <property type="entry name" value="SdpI/YhfL"/>
</dbReference>
<dbReference type="Proteomes" id="UP001268577">
    <property type="component" value="Unassembled WGS sequence"/>
</dbReference>
<sequence length="140" mass="16169">MFRIESKNSILDILNEIGVDNMIFYFVGIVLTVVGILYLVFPSKNRVNKYGYRTQRAKMSEASYDYAQKVASRTFLMIGIPTFIIGFLLKQFGLIHFFILEVLLIGIPIIRIFYLIERKLETFNDNEEGVAVDEITNDRG</sequence>
<evidence type="ECO:0000256" key="1">
    <source>
        <dbReference type="SAM" id="Phobius"/>
    </source>
</evidence>